<sequence length="331" mass="36908">MRRSECGGVWPEPSVSEAALHPQPHFATQKKHGSCWLGGISLRRCHCPVRSFTSKPCDAKRACRKTQFTVRRQQQRWGSGAGVNLIMGRPARDPIRITSDYEGNPDLGFLQHLFLMGYGTQPAYANKAGEKSHRAKGAARILFVDKFLPESKGEANKQKRVEPPKVHDSVNKDRARLASENKQSEHSQMGFPLQSCVNERKQGSASQGLHCDTVGRSTSSGVMEGNLQEFGPRSYLRSSVRNGNPRLGYLENSDSTSALTLLYQRMFDNVFSCTFRFRYIDPSTRRGHCAERPLPSLAGFCFEKSPSSLGHETAAWLCLLCTLNSREEVPS</sequence>
<keyword evidence="3" id="KW-1185">Reference proteome</keyword>
<feature type="compositionally biased region" description="Basic and acidic residues" evidence="1">
    <location>
        <begin position="153"/>
        <end position="185"/>
    </location>
</feature>
<feature type="region of interest" description="Disordered" evidence="1">
    <location>
        <begin position="153"/>
        <end position="189"/>
    </location>
</feature>
<accession>A0A4Z2IF66</accession>
<name>A0A4Z2IF66_9TELE</name>
<protein>
    <submittedName>
        <fullName evidence="2">Uncharacterized protein</fullName>
    </submittedName>
</protein>
<evidence type="ECO:0000256" key="1">
    <source>
        <dbReference type="SAM" id="MobiDB-lite"/>
    </source>
</evidence>
<evidence type="ECO:0000313" key="2">
    <source>
        <dbReference type="EMBL" id="TNN76679.1"/>
    </source>
</evidence>
<dbReference type="AlphaFoldDB" id="A0A4Z2IF66"/>
<comment type="caution">
    <text evidence="2">The sequence shown here is derived from an EMBL/GenBank/DDBJ whole genome shotgun (WGS) entry which is preliminary data.</text>
</comment>
<proteinExistence type="predicted"/>
<organism evidence="2 3">
    <name type="scientific">Liparis tanakae</name>
    <name type="common">Tanaka's snailfish</name>
    <dbReference type="NCBI Taxonomy" id="230148"/>
    <lineage>
        <taxon>Eukaryota</taxon>
        <taxon>Metazoa</taxon>
        <taxon>Chordata</taxon>
        <taxon>Craniata</taxon>
        <taxon>Vertebrata</taxon>
        <taxon>Euteleostomi</taxon>
        <taxon>Actinopterygii</taxon>
        <taxon>Neopterygii</taxon>
        <taxon>Teleostei</taxon>
        <taxon>Neoteleostei</taxon>
        <taxon>Acanthomorphata</taxon>
        <taxon>Eupercaria</taxon>
        <taxon>Perciformes</taxon>
        <taxon>Cottioidei</taxon>
        <taxon>Cottales</taxon>
        <taxon>Liparidae</taxon>
        <taxon>Liparis</taxon>
    </lineage>
</organism>
<dbReference type="Proteomes" id="UP000314294">
    <property type="component" value="Unassembled WGS sequence"/>
</dbReference>
<dbReference type="EMBL" id="SRLO01000091">
    <property type="protein sequence ID" value="TNN76679.1"/>
    <property type="molecule type" value="Genomic_DNA"/>
</dbReference>
<reference evidence="2 3" key="1">
    <citation type="submission" date="2019-03" db="EMBL/GenBank/DDBJ databases">
        <title>First draft genome of Liparis tanakae, snailfish: a comprehensive survey of snailfish specific genes.</title>
        <authorList>
            <person name="Kim W."/>
            <person name="Song I."/>
            <person name="Jeong J.-H."/>
            <person name="Kim D."/>
            <person name="Kim S."/>
            <person name="Ryu S."/>
            <person name="Song J.Y."/>
            <person name="Lee S.K."/>
        </authorList>
    </citation>
    <scope>NUCLEOTIDE SEQUENCE [LARGE SCALE GENOMIC DNA]</scope>
    <source>
        <tissue evidence="2">Muscle</tissue>
    </source>
</reference>
<evidence type="ECO:0000313" key="3">
    <source>
        <dbReference type="Proteomes" id="UP000314294"/>
    </source>
</evidence>
<gene>
    <name evidence="2" type="ORF">EYF80_013131</name>
</gene>